<evidence type="ECO:0000313" key="4">
    <source>
        <dbReference type="Proteomes" id="UP000605992"/>
    </source>
</evidence>
<protein>
    <recommendedName>
        <fullName evidence="2">HTH marR-type domain-containing protein</fullName>
    </recommendedName>
</protein>
<comment type="caution">
    <text evidence="3">The sequence shown here is derived from an EMBL/GenBank/DDBJ whole genome shotgun (WGS) entry which is preliminary data.</text>
</comment>
<organism evidence="3 4">
    <name type="scientific">Planotetraspora thailandica</name>
    <dbReference type="NCBI Taxonomy" id="487172"/>
    <lineage>
        <taxon>Bacteria</taxon>
        <taxon>Bacillati</taxon>
        <taxon>Actinomycetota</taxon>
        <taxon>Actinomycetes</taxon>
        <taxon>Streptosporangiales</taxon>
        <taxon>Streptosporangiaceae</taxon>
        <taxon>Planotetraspora</taxon>
    </lineage>
</organism>
<name>A0A8J3V5I5_9ACTN</name>
<feature type="domain" description="HTH marR-type" evidence="2">
    <location>
        <begin position="1"/>
        <end position="135"/>
    </location>
</feature>
<dbReference type="EMBL" id="BOOR01000045">
    <property type="protein sequence ID" value="GII57083.1"/>
    <property type="molecule type" value="Genomic_DNA"/>
</dbReference>
<dbReference type="AlphaFoldDB" id="A0A8J3V5I5"/>
<dbReference type="Pfam" id="PF01047">
    <property type="entry name" value="MarR"/>
    <property type="match status" value="1"/>
</dbReference>
<evidence type="ECO:0000259" key="2">
    <source>
        <dbReference type="PROSITE" id="PS50995"/>
    </source>
</evidence>
<sequence length="163" mass="18302">MDEEIVEIERELRLIGRHVAMGAFAAERRLDRSAYLLLSRIEIEGPMSIGQLAEAFGLDTSTVNRQTAALLRSGVAERIPDPCGGMARKVRITDEGLRRLHADRAWATDGLRTVLADWSRDDLAAFARVLERFNVEIEEKEGRFWPRPDHSYGTAPRDAAGRS</sequence>
<dbReference type="GO" id="GO:0003700">
    <property type="term" value="F:DNA-binding transcription factor activity"/>
    <property type="evidence" value="ECO:0007669"/>
    <property type="project" value="InterPro"/>
</dbReference>
<dbReference type="InterPro" id="IPR036388">
    <property type="entry name" value="WH-like_DNA-bd_sf"/>
</dbReference>
<gene>
    <name evidence="3" type="ORF">Pth03_54720</name>
</gene>
<dbReference type="InterPro" id="IPR036390">
    <property type="entry name" value="WH_DNA-bd_sf"/>
</dbReference>
<dbReference type="Gene3D" id="1.10.10.10">
    <property type="entry name" value="Winged helix-like DNA-binding domain superfamily/Winged helix DNA-binding domain"/>
    <property type="match status" value="1"/>
</dbReference>
<dbReference type="PANTHER" id="PTHR39515">
    <property type="entry name" value="CONSERVED PROTEIN"/>
    <property type="match status" value="1"/>
</dbReference>
<dbReference type="SUPFAM" id="SSF46785">
    <property type="entry name" value="Winged helix' DNA-binding domain"/>
    <property type="match status" value="1"/>
</dbReference>
<dbReference type="PANTHER" id="PTHR39515:SF2">
    <property type="entry name" value="HTH-TYPE TRANSCRIPTIONAL REGULATOR RV0880"/>
    <property type="match status" value="1"/>
</dbReference>
<dbReference type="Proteomes" id="UP000605992">
    <property type="component" value="Unassembled WGS sequence"/>
</dbReference>
<dbReference type="InterPro" id="IPR000835">
    <property type="entry name" value="HTH_MarR-typ"/>
</dbReference>
<keyword evidence="4" id="KW-1185">Reference proteome</keyword>
<proteinExistence type="predicted"/>
<dbReference type="InterPro" id="IPR052526">
    <property type="entry name" value="HTH-type_Bedaq_tolerance"/>
</dbReference>
<dbReference type="SMART" id="SM00347">
    <property type="entry name" value="HTH_MARR"/>
    <property type="match status" value="1"/>
</dbReference>
<feature type="region of interest" description="Disordered" evidence="1">
    <location>
        <begin position="144"/>
        <end position="163"/>
    </location>
</feature>
<reference evidence="3" key="1">
    <citation type="submission" date="2021-01" db="EMBL/GenBank/DDBJ databases">
        <title>Whole genome shotgun sequence of Planotetraspora thailandica NBRC 104271.</title>
        <authorList>
            <person name="Komaki H."/>
            <person name="Tamura T."/>
        </authorList>
    </citation>
    <scope>NUCLEOTIDE SEQUENCE</scope>
    <source>
        <strain evidence="3">NBRC 104271</strain>
    </source>
</reference>
<evidence type="ECO:0000256" key="1">
    <source>
        <dbReference type="SAM" id="MobiDB-lite"/>
    </source>
</evidence>
<accession>A0A8J3V5I5</accession>
<evidence type="ECO:0000313" key="3">
    <source>
        <dbReference type="EMBL" id="GII57083.1"/>
    </source>
</evidence>
<dbReference type="PROSITE" id="PS50995">
    <property type="entry name" value="HTH_MARR_2"/>
    <property type="match status" value="1"/>
</dbReference>